<organism evidence="6 8">
    <name type="scientific">Rotaria sordida</name>
    <dbReference type="NCBI Taxonomy" id="392033"/>
    <lineage>
        <taxon>Eukaryota</taxon>
        <taxon>Metazoa</taxon>
        <taxon>Spiralia</taxon>
        <taxon>Gnathifera</taxon>
        <taxon>Rotifera</taxon>
        <taxon>Eurotatoria</taxon>
        <taxon>Bdelloidea</taxon>
        <taxon>Philodinida</taxon>
        <taxon>Philodinidae</taxon>
        <taxon>Rotaria</taxon>
    </lineage>
</organism>
<feature type="transmembrane region" description="Helical" evidence="5">
    <location>
        <begin position="69"/>
        <end position="92"/>
    </location>
</feature>
<feature type="transmembrane region" description="Helical" evidence="5">
    <location>
        <begin position="213"/>
        <end position="233"/>
    </location>
</feature>
<keyword evidence="2 5" id="KW-0812">Transmembrane</keyword>
<feature type="transmembrane region" description="Helical" evidence="5">
    <location>
        <begin position="38"/>
        <end position="57"/>
    </location>
</feature>
<feature type="transmembrane region" description="Helical" evidence="5">
    <location>
        <begin position="293"/>
        <end position="311"/>
    </location>
</feature>
<evidence type="ECO:0000313" key="9">
    <source>
        <dbReference type="Proteomes" id="UP000663870"/>
    </source>
</evidence>
<dbReference type="Gene3D" id="1.20.1740.10">
    <property type="entry name" value="Amino acid/polyamine transporter I"/>
    <property type="match status" value="2"/>
</dbReference>
<evidence type="ECO:0000313" key="8">
    <source>
        <dbReference type="Proteomes" id="UP000663854"/>
    </source>
</evidence>
<dbReference type="PANTHER" id="PTHR11785:SF512">
    <property type="entry name" value="SOBREMESA, ISOFORM B"/>
    <property type="match status" value="1"/>
</dbReference>
<evidence type="ECO:0000256" key="1">
    <source>
        <dbReference type="ARBA" id="ARBA00004141"/>
    </source>
</evidence>
<dbReference type="GO" id="GO:0016020">
    <property type="term" value="C:membrane"/>
    <property type="evidence" value="ECO:0007669"/>
    <property type="project" value="UniProtKB-SubCell"/>
</dbReference>
<protein>
    <submittedName>
        <fullName evidence="6">Uncharacterized protein</fullName>
    </submittedName>
</protein>
<reference evidence="6" key="1">
    <citation type="submission" date="2021-02" db="EMBL/GenBank/DDBJ databases">
        <authorList>
            <person name="Nowell W R."/>
        </authorList>
    </citation>
    <scope>NUCLEOTIDE SEQUENCE</scope>
</reference>
<dbReference type="GO" id="GO:0015179">
    <property type="term" value="F:L-amino acid transmembrane transporter activity"/>
    <property type="evidence" value="ECO:0007669"/>
    <property type="project" value="TreeGrafter"/>
</dbReference>
<dbReference type="PIRSF" id="PIRSF006060">
    <property type="entry name" value="AA_transporter"/>
    <property type="match status" value="1"/>
</dbReference>
<dbReference type="Pfam" id="PF13520">
    <property type="entry name" value="AA_permease_2"/>
    <property type="match status" value="2"/>
</dbReference>
<proteinExistence type="predicted"/>
<keyword evidence="3 5" id="KW-1133">Transmembrane helix</keyword>
<name>A0A815E3C8_9BILA</name>
<dbReference type="Proteomes" id="UP000663854">
    <property type="component" value="Unassembled WGS sequence"/>
</dbReference>
<evidence type="ECO:0000313" key="7">
    <source>
        <dbReference type="EMBL" id="CAF1576862.1"/>
    </source>
</evidence>
<dbReference type="InterPro" id="IPR002293">
    <property type="entry name" value="AA/rel_permease1"/>
</dbReference>
<feature type="transmembrane region" description="Helical" evidence="5">
    <location>
        <begin position="170"/>
        <end position="193"/>
    </location>
</feature>
<evidence type="ECO:0000256" key="3">
    <source>
        <dbReference type="ARBA" id="ARBA00022989"/>
    </source>
</evidence>
<feature type="transmembrane region" description="Helical" evidence="5">
    <location>
        <begin position="323"/>
        <end position="345"/>
    </location>
</feature>
<feature type="transmembrane region" description="Helical" evidence="5">
    <location>
        <begin position="351"/>
        <end position="372"/>
    </location>
</feature>
<dbReference type="PANTHER" id="PTHR11785">
    <property type="entry name" value="AMINO ACID TRANSPORTER"/>
    <property type="match status" value="1"/>
</dbReference>
<comment type="caution">
    <text evidence="6">The sequence shown here is derived from an EMBL/GenBank/DDBJ whole genome shotgun (WGS) entry which is preliminary data.</text>
</comment>
<evidence type="ECO:0000256" key="2">
    <source>
        <dbReference type="ARBA" id="ARBA00022692"/>
    </source>
</evidence>
<comment type="subcellular location">
    <subcellularLocation>
        <location evidence="1">Membrane</location>
        <topology evidence="1">Multi-pass membrane protein</topology>
    </subcellularLocation>
</comment>
<dbReference type="AlphaFoldDB" id="A0A815E3C8"/>
<keyword evidence="4 5" id="KW-0472">Membrane</keyword>
<evidence type="ECO:0000313" key="6">
    <source>
        <dbReference type="EMBL" id="CAF1304952.1"/>
    </source>
</evidence>
<evidence type="ECO:0000256" key="5">
    <source>
        <dbReference type="SAM" id="Phobius"/>
    </source>
</evidence>
<keyword evidence="9" id="KW-1185">Reference proteome</keyword>
<dbReference type="EMBL" id="CAJNOH010002661">
    <property type="protein sequence ID" value="CAF1304952.1"/>
    <property type="molecule type" value="Genomic_DNA"/>
</dbReference>
<dbReference type="Proteomes" id="UP000663870">
    <property type="component" value="Unassembled WGS sequence"/>
</dbReference>
<accession>A0A815E3C8</accession>
<feature type="transmembrane region" description="Helical" evidence="5">
    <location>
        <begin position="268"/>
        <end position="287"/>
    </location>
</feature>
<gene>
    <name evidence="7" type="ORF">JXQ802_LOCUS45784</name>
    <name evidence="6" type="ORF">PYM288_LOCUS30113</name>
</gene>
<sequence length="399" mass="44048">MNNVYQRRVHPIFDEEHRSISSSKETPPTEETTLKRHLSLFSATCFIIGNIIGSGIFVSPQGVLRYTESVGLCLIVWTACGFISILGALSYAEIGTVIPLSGAELAYMQEGIGSVHARYTENLQSGFTGTTKNPLGIALAFYSGLWAYEGWSSLNSVTEELKNPKRNLGLALALALPTVIILYVLINISYFTVMSKAVLLSSNAVAVTWGEELLGPVVRVLPIMIAISALGSANGGLVQSSRYCMVGARYGYLPEIFACIQKQRRTPLPSIVFQIILSIIYCILSNVNTLINFFSFVAWLFYGLSFVATLCCKWTKRDAYRVINVPIPVLIINILIAIYLILIPVISDPNIGYLVAGILVLSGLILYYPFVYRKIELRFMSRTHSNILTSLFRSAKGRN</sequence>
<dbReference type="EMBL" id="CAJNOL010003904">
    <property type="protein sequence ID" value="CAF1576862.1"/>
    <property type="molecule type" value="Genomic_DNA"/>
</dbReference>
<evidence type="ECO:0000256" key="4">
    <source>
        <dbReference type="ARBA" id="ARBA00023136"/>
    </source>
</evidence>
<dbReference type="InterPro" id="IPR050598">
    <property type="entry name" value="AminoAcid_Transporter"/>
</dbReference>